<protein>
    <submittedName>
        <fullName evidence="2">Uncharacterized protein</fullName>
    </submittedName>
</protein>
<dbReference type="EMBL" id="ML978306">
    <property type="protein sequence ID" value="KAF2024180.1"/>
    <property type="molecule type" value="Genomic_DNA"/>
</dbReference>
<feature type="compositionally biased region" description="Basic and acidic residues" evidence="1">
    <location>
        <begin position="310"/>
        <end position="324"/>
    </location>
</feature>
<evidence type="ECO:0000256" key="1">
    <source>
        <dbReference type="SAM" id="MobiDB-lite"/>
    </source>
</evidence>
<dbReference type="Proteomes" id="UP000799777">
    <property type="component" value="Unassembled WGS sequence"/>
</dbReference>
<feature type="compositionally biased region" description="Acidic residues" evidence="1">
    <location>
        <begin position="325"/>
        <end position="335"/>
    </location>
</feature>
<feature type="compositionally biased region" description="Polar residues" evidence="1">
    <location>
        <begin position="415"/>
        <end position="424"/>
    </location>
</feature>
<feature type="compositionally biased region" description="Basic and acidic residues" evidence="1">
    <location>
        <begin position="36"/>
        <end position="55"/>
    </location>
</feature>
<dbReference type="OrthoDB" id="5398515at2759"/>
<feature type="compositionally biased region" description="Basic and acidic residues" evidence="1">
    <location>
        <begin position="392"/>
        <end position="414"/>
    </location>
</feature>
<accession>A0A9P4LGG0</accession>
<reference evidence="2" key="1">
    <citation type="journal article" date="2020" name="Stud. Mycol.">
        <title>101 Dothideomycetes genomes: a test case for predicting lifestyles and emergence of pathogens.</title>
        <authorList>
            <person name="Haridas S."/>
            <person name="Albert R."/>
            <person name="Binder M."/>
            <person name="Bloem J."/>
            <person name="Labutti K."/>
            <person name="Salamov A."/>
            <person name="Andreopoulos B."/>
            <person name="Baker S."/>
            <person name="Barry K."/>
            <person name="Bills G."/>
            <person name="Bluhm B."/>
            <person name="Cannon C."/>
            <person name="Castanera R."/>
            <person name="Culley D."/>
            <person name="Daum C."/>
            <person name="Ezra D."/>
            <person name="Gonzalez J."/>
            <person name="Henrissat B."/>
            <person name="Kuo A."/>
            <person name="Liang C."/>
            <person name="Lipzen A."/>
            <person name="Lutzoni F."/>
            <person name="Magnuson J."/>
            <person name="Mondo S."/>
            <person name="Nolan M."/>
            <person name="Ohm R."/>
            <person name="Pangilinan J."/>
            <person name="Park H.-J."/>
            <person name="Ramirez L."/>
            <person name="Alfaro M."/>
            <person name="Sun H."/>
            <person name="Tritt A."/>
            <person name="Yoshinaga Y."/>
            <person name="Zwiers L.-H."/>
            <person name="Turgeon B."/>
            <person name="Goodwin S."/>
            <person name="Spatafora J."/>
            <person name="Crous P."/>
            <person name="Grigoriev I."/>
        </authorList>
    </citation>
    <scope>NUCLEOTIDE SEQUENCE</scope>
    <source>
        <strain evidence="2">CBS 110217</strain>
    </source>
</reference>
<feature type="region of interest" description="Disordered" evidence="1">
    <location>
        <begin position="289"/>
        <end position="424"/>
    </location>
</feature>
<organism evidence="2 3">
    <name type="scientific">Setomelanomma holmii</name>
    <dbReference type="NCBI Taxonomy" id="210430"/>
    <lineage>
        <taxon>Eukaryota</taxon>
        <taxon>Fungi</taxon>
        <taxon>Dikarya</taxon>
        <taxon>Ascomycota</taxon>
        <taxon>Pezizomycotina</taxon>
        <taxon>Dothideomycetes</taxon>
        <taxon>Pleosporomycetidae</taxon>
        <taxon>Pleosporales</taxon>
        <taxon>Pleosporineae</taxon>
        <taxon>Phaeosphaeriaceae</taxon>
        <taxon>Setomelanomma</taxon>
    </lineage>
</organism>
<proteinExistence type="predicted"/>
<feature type="region of interest" description="Disordered" evidence="1">
    <location>
        <begin position="1"/>
        <end position="141"/>
    </location>
</feature>
<name>A0A9P4LGG0_9PLEO</name>
<keyword evidence="3" id="KW-1185">Reference proteome</keyword>
<comment type="caution">
    <text evidence="2">The sequence shown here is derived from an EMBL/GenBank/DDBJ whole genome shotgun (WGS) entry which is preliminary data.</text>
</comment>
<evidence type="ECO:0000313" key="2">
    <source>
        <dbReference type="EMBL" id="KAF2024180.1"/>
    </source>
</evidence>
<dbReference type="AlphaFoldDB" id="A0A9P4LGG0"/>
<gene>
    <name evidence="2" type="ORF">EK21DRAFT_118053</name>
</gene>
<evidence type="ECO:0000313" key="3">
    <source>
        <dbReference type="Proteomes" id="UP000799777"/>
    </source>
</evidence>
<feature type="region of interest" description="Disordered" evidence="1">
    <location>
        <begin position="203"/>
        <end position="235"/>
    </location>
</feature>
<sequence length="424" mass="47791">MERTPSPPRRLRTPPAPQHGDNYEPFSPRRSTRVAAQRDLHLHLEHNSPRSRRDVTPTASSKRKVTARISNFTLSPPSSPISSPQHHSRRSTRRAHPDTTALDSDSDHMAPTSARRFRSIMGPGMLPTPASAPRKRALQSEATLSSTARVLFPARHATIEEVVPTPRRSRKTRNLFSLESFEQHANGESSEKIQIFTDSKERIPTRDDEEDNPFVTKKGKGKARATPQRSRKTDIRTEAMSEAVDRDEGMVYLFRGKKVFRKFHDGPPSNASAPSHDDEDLPVEERVLHRQIGPEARRPLTRSSIKPRLLFKEEIKERNRLNGHDEDDEEAETEIEVLVATPSRRKGKAVVHLTSAPAEVTPPPTVHKPKREISFDSWSRVKSAHGSGSSVRESKKRSGEPLEREADKRARSEHSTSSMSIDNL</sequence>